<dbReference type="AlphaFoldDB" id="A0A1W1C576"/>
<dbReference type="SUPFAM" id="SSF46785">
    <property type="entry name" value="Winged helix' DNA-binding domain"/>
    <property type="match status" value="1"/>
</dbReference>
<dbReference type="GO" id="GO:0005829">
    <property type="term" value="C:cytosol"/>
    <property type="evidence" value="ECO:0007669"/>
    <property type="project" value="TreeGrafter"/>
</dbReference>
<dbReference type="InterPro" id="IPR036390">
    <property type="entry name" value="WH_DNA-bd_sf"/>
</dbReference>
<protein>
    <submittedName>
        <fullName evidence="1">Rrf2 family transcriptional regulator</fullName>
    </submittedName>
</protein>
<sequence length="137" mass="15583">MKLNNTSQYAIRILAYITDHKEKTLFSATELSNELVIPYKFLTKIMTELVKVDLVESIRGREGGFKLKKSAAEIKVDDILNVFNDSIKDEECILGIGFCNGMCKCALHDQWMEPKLLMQKMFRESSLEDIAGKGCKI</sequence>
<name>A0A1W1C576_9ZZZZ</name>
<reference evidence="1" key="1">
    <citation type="submission" date="2016-10" db="EMBL/GenBank/DDBJ databases">
        <authorList>
            <person name="de Groot N.N."/>
        </authorList>
    </citation>
    <scope>NUCLEOTIDE SEQUENCE</scope>
</reference>
<dbReference type="PANTHER" id="PTHR33221">
    <property type="entry name" value="WINGED HELIX-TURN-HELIX TRANSCRIPTIONAL REGULATOR, RRF2 FAMILY"/>
    <property type="match status" value="1"/>
</dbReference>
<dbReference type="NCBIfam" id="TIGR00738">
    <property type="entry name" value="rrf2_super"/>
    <property type="match status" value="1"/>
</dbReference>
<dbReference type="Pfam" id="PF02082">
    <property type="entry name" value="Rrf2"/>
    <property type="match status" value="1"/>
</dbReference>
<accession>A0A1W1C576</accession>
<dbReference type="PANTHER" id="PTHR33221:SF14">
    <property type="entry name" value="HTH-TYPE TRANSCRIPTIONAL REGULATOR AQ_268-RELATED"/>
    <property type="match status" value="1"/>
</dbReference>
<proteinExistence type="predicted"/>
<dbReference type="InterPro" id="IPR036388">
    <property type="entry name" value="WH-like_DNA-bd_sf"/>
</dbReference>
<dbReference type="EMBL" id="FPHK01000050">
    <property type="protein sequence ID" value="SFV60884.1"/>
    <property type="molecule type" value="Genomic_DNA"/>
</dbReference>
<dbReference type="PROSITE" id="PS51197">
    <property type="entry name" value="HTH_RRF2_2"/>
    <property type="match status" value="1"/>
</dbReference>
<dbReference type="Gene3D" id="1.10.10.10">
    <property type="entry name" value="Winged helix-like DNA-binding domain superfamily/Winged helix DNA-binding domain"/>
    <property type="match status" value="1"/>
</dbReference>
<dbReference type="GO" id="GO:0003700">
    <property type="term" value="F:DNA-binding transcription factor activity"/>
    <property type="evidence" value="ECO:0007669"/>
    <property type="project" value="TreeGrafter"/>
</dbReference>
<organism evidence="1">
    <name type="scientific">hydrothermal vent metagenome</name>
    <dbReference type="NCBI Taxonomy" id="652676"/>
    <lineage>
        <taxon>unclassified sequences</taxon>
        <taxon>metagenomes</taxon>
        <taxon>ecological metagenomes</taxon>
    </lineage>
</organism>
<gene>
    <name evidence="1" type="ORF">MNB_SM-6-1567</name>
</gene>
<evidence type="ECO:0000313" key="1">
    <source>
        <dbReference type="EMBL" id="SFV60884.1"/>
    </source>
</evidence>
<dbReference type="InterPro" id="IPR000944">
    <property type="entry name" value="Tscrpt_reg_Rrf2"/>
</dbReference>